<keyword evidence="3" id="KW-1185">Reference proteome</keyword>
<proteinExistence type="predicted"/>
<reference evidence="2 3" key="2">
    <citation type="submission" date="2016-08" db="EMBL/GenBank/DDBJ databases">
        <title>Pervasive Adenine N6-methylation of Active Genes in Fungi.</title>
        <authorList>
            <consortium name="DOE Joint Genome Institute"/>
            <person name="Mondo S.J."/>
            <person name="Dannebaum R.O."/>
            <person name="Kuo R.C."/>
            <person name="Labutti K."/>
            <person name="Haridas S."/>
            <person name="Kuo A."/>
            <person name="Salamov A."/>
            <person name="Ahrendt S.R."/>
            <person name="Lipzen A."/>
            <person name="Sullivan W."/>
            <person name="Andreopoulos W.B."/>
            <person name="Clum A."/>
            <person name="Lindquist E."/>
            <person name="Daum C."/>
            <person name="Ramamoorthy G.K."/>
            <person name="Gryganskyi A."/>
            <person name="Culley D."/>
            <person name="Magnuson J.K."/>
            <person name="James T.Y."/>
            <person name="O'Malley M.A."/>
            <person name="Stajich J.E."/>
            <person name="Spatafora J.W."/>
            <person name="Visel A."/>
            <person name="Grigoriev I.V."/>
        </authorList>
    </citation>
    <scope>NUCLEOTIDE SEQUENCE [LARGE SCALE GENOMIC DNA]</scope>
    <source>
        <strain evidence="2 3">S4</strain>
    </source>
</reference>
<evidence type="ECO:0008006" key="4">
    <source>
        <dbReference type="Google" id="ProtNLM"/>
    </source>
</evidence>
<accession>A0A1Y1XAP3</accession>
<comment type="caution">
    <text evidence="2">The sequence shown here is derived from an EMBL/GenBank/DDBJ whole genome shotgun (WGS) entry which is preliminary data.</text>
</comment>
<feature type="region of interest" description="Disordered" evidence="1">
    <location>
        <begin position="1"/>
        <end position="20"/>
    </location>
</feature>
<protein>
    <recommendedName>
        <fullName evidence="4">Magnesium chelatase</fullName>
    </recommendedName>
</protein>
<organism evidence="2 3">
    <name type="scientific">Anaeromyces robustus</name>
    <dbReference type="NCBI Taxonomy" id="1754192"/>
    <lineage>
        <taxon>Eukaryota</taxon>
        <taxon>Fungi</taxon>
        <taxon>Fungi incertae sedis</taxon>
        <taxon>Chytridiomycota</taxon>
        <taxon>Chytridiomycota incertae sedis</taxon>
        <taxon>Neocallimastigomycetes</taxon>
        <taxon>Neocallimastigales</taxon>
        <taxon>Neocallimastigaceae</taxon>
        <taxon>Anaeromyces</taxon>
    </lineage>
</organism>
<dbReference type="PANTHER" id="PTHR11603:SF132">
    <property type="entry name" value="C2H2-TYPE DOMAIN-CONTAINING PROTEIN"/>
    <property type="match status" value="1"/>
</dbReference>
<evidence type="ECO:0000256" key="1">
    <source>
        <dbReference type="SAM" id="MobiDB-lite"/>
    </source>
</evidence>
<dbReference type="InterPro" id="IPR052041">
    <property type="entry name" value="Nucleic_acid_metab_PIN/TRAM"/>
</dbReference>
<evidence type="ECO:0000313" key="3">
    <source>
        <dbReference type="Proteomes" id="UP000193944"/>
    </source>
</evidence>
<dbReference type="Gene3D" id="1.10.8.80">
    <property type="entry name" value="Magnesium chelatase subunit I, C-Terminal domain"/>
    <property type="match status" value="1"/>
</dbReference>
<dbReference type="AlphaFoldDB" id="A0A1Y1XAP3"/>
<feature type="compositionally biased region" description="Polar residues" evidence="1">
    <location>
        <begin position="1"/>
        <end position="17"/>
    </location>
</feature>
<sequence length="502" mass="57475">MDTPVASSINEYSTNPENNKNKISSNKITWLVQKLSELKYDPNKAVPFYFKDDVLVTILLCLICKKDSIIFDVNENQKPFKNMLEKIIFSIFGFTYSSFRCKPTTTSNEFITGILSKIKGKNDGINYESKEMIGNSAMMNSEENLDDDKKINSMPDLNRIQAEEPIDKKLVSSVMELNKTDEKLVKRNSKELKIDKLSNFNNSQIIYSNIMIKNIYNNKMENEKNNKTNHRNEMLHMALSNNNNLNNITESNKEVIFNTHTLSRLNLQNKNSAFSMLKTDSKKMSINNSLMNFHSQPLPNILIIENMDDASPIVQDAILQMLVRKKLFNNEFPKPFIIISLISKPDIQNNVITRLLNNTFLYHKIKENISHSVPIYLSNNALITDYEINALAKETEKITSSKFIDIYIRNIMTGIRTHPLITSGIPVNTTKDLVLATKALSALFEQTYMTVDHVQIALKHIVSHKMNMVHRSSNASKNFKQKYNNISAGDIIADVLNRLSLK</sequence>
<dbReference type="Proteomes" id="UP000193944">
    <property type="component" value="Unassembled WGS sequence"/>
</dbReference>
<dbReference type="OrthoDB" id="5582146at2759"/>
<evidence type="ECO:0000313" key="2">
    <source>
        <dbReference type="EMBL" id="ORX82424.1"/>
    </source>
</evidence>
<name>A0A1Y1XAP3_9FUNG</name>
<reference evidence="2 3" key="1">
    <citation type="submission" date="2016-08" db="EMBL/GenBank/DDBJ databases">
        <title>A Parts List for Fungal Cellulosomes Revealed by Comparative Genomics.</title>
        <authorList>
            <consortium name="DOE Joint Genome Institute"/>
            <person name="Haitjema C.H."/>
            <person name="Gilmore S.P."/>
            <person name="Henske J.K."/>
            <person name="Solomon K.V."/>
            <person name="De Groot R."/>
            <person name="Kuo A."/>
            <person name="Mondo S.J."/>
            <person name="Salamov A.A."/>
            <person name="Labutti K."/>
            <person name="Zhao Z."/>
            <person name="Chiniquy J."/>
            <person name="Barry K."/>
            <person name="Brewer H.M."/>
            <person name="Purvine S.O."/>
            <person name="Wright A.T."/>
            <person name="Boxma B."/>
            <person name="Van Alen T."/>
            <person name="Hackstein J.H."/>
            <person name="Baker S.E."/>
            <person name="Grigoriev I.V."/>
            <person name="O'Malley M.A."/>
        </authorList>
    </citation>
    <scope>NUCLEOTIDE SEQUENCE [LARGE SCALE GENOMIC DNA]</scope>
    <source>
        <strain evidence="2 3">S4</strain>
    </source>
</reference>
<dbReference type="EMBL" id="MCFG01000095">
    <property type="protein sequence ID" value="ORX82424.1"/>
    <property type="molecule type" value="Genomic_DNA"/>
</dbReference>
<gene>
    <name evidence="2" type="ORF">BCR32DRAFT_278893</name>
</gene>
<dbReference type="PANTHER" id="PTHR11603">
    <property type="entry name" value="AAA FAMILY ATPASE"/>
    <property type="match status" value="1"/>
</dbReference>